<keyword evidence="4" id="KW-0496">Mitochondrion</keyword>
<comment type="subcellular location">
    <subcellularLocation>
        <location evidence="4">Mitochondrion inner membrane</location>
        <topology evidence="4">Peripheral membrane protein</topology>
        <orientation evidence="4">Matrix side</orientation>
    </subcellularLocation>
</comment>
<dbReference type="GO" id="GO:0009060">
    <property type="term" value="P:aerobic respiration"/>
    <property type="evidence" value="ECO:0007669"/>
    <property type="project" value="EnsemblFungi"/>
</dbReference>
<dbReference type="GO" id="GO:0032259">
    <property type="term" value="P:methylation"/>
    <property type="evidence" value="ECO:0007669"/>
    <property type="project" value="UniProtKB-KW"/>
</dbReference>
<keyword evidence="3 4" id="KW-0949">S-adenosyl-L-methionine</keyword>
<comment type="similarity">
    <text evidence="4">Belongs to the class I-like SAM-binding methyltransferase superfamily. MenG/UbiE family.</text>
</comment>
<dbReference type="GO" id="GO:0005759">
    <property type="term" value="C:mitochondrial matrix"/>
    <property type="evidence" value="ECO:0007669"/>
    <property type="project" value="EnsemblFungi"/>
</dbReference>
<comment type="catalytic activity">
    <reaction evidence="4">
        <text>a 2-methoxy-6-(all-trans-polyprenyl)benzene-1,4-diol + S-adenosyl-L-methionine = a 5-methoxy-2-methyl-3-(all-trans-polyprenyl)benzene-1,4-diol + S-adenosyl-L-homocysteine + H(+)</text>
        <dbReference type="Rhea" id="RHEA:28286"/>
        <dbReference type="Rhea" id="RHEA-COMP:10858"/>
        <dbReference type="Rhea" id="RHEA-COMP:10859"/>
        <dbReference type="ChEBI" id="CHEBI:15378"/>
        <dbReference type="ChEBI" id="CHEBI:57856"/>
        <dbReference type="ChEBI" id="CHEBI:59789"/>
        <dbReference type="ChEBI" id="CHEBI:84166"/>
        <dbReference type="ChEBI" id="CHEBI:84167"/>
        <dbReference type="EC" id="2.1.1.201"/>
    </reaction>
</comment>
<feature type="binding site" evidence="4">
    <location>
        <position position="121"/>
    </location>
    <ligand>
        <name>S-adenosyl-L-methionine</name>
        <dbReference type="ChEBI" id="CHEBI:59789"/>
    </ligand>
</feature>
<feature type="binding site" evidence="4">
    <location>
        <begin position="179"/>
        <end position="180"/>
    </location>
    <ligand>
        <name>S-adenosyl-L-methionine</name>
        <dbReference type="ChEBI" id="CHEBI:59789"/>
    </ligand>
</feature>
<dbReference type="PANTHER" id="PTHR43591">
    <property type="entry name" value="METHYLTRANSFERASE"/>
    <property type="match status" value="1"/>
</dbReference>
<keyword evidence="4" id="KW-0472">Membrane</keyword>
<comment type="pathway">
    <text evidence="4">Cofactor biosynthesis; ubiquinone biosynthesis.</text>
</comment>
<evidence type="ECO:0000313" key="5">
    <source>
        <dbReference type="EMBL" id="ODV63199.1"/>
    </source>
</evidence>
<dbReference type="InterPro" id="IPR023576">
    <property type="entry name" value="UbiE/COQ5_MeTrFase_CS"/>
</dbReference>
<proteinExistence type="inferred from homology"/>
<evidence type="ECO:0000256" key="3">
    <source>
        <dbReference type="ARBA" id="ARBA00022691"/>
    </source>
</evidence>
<dbReference type="SUPFAM" id="SSF53335">
    <property type="entry name" value="S-adenosyl-L-methionine-dependent methyltransferases"/>
    <property type="match status" value="1"/>
</dbReference>
<dbReference type="InParanoid" id="A0A1D2VNM6"/>
<organism evidence="5 6">
    <name type="scientific">Ascoidea rubescens DSM 1968</name>
    <dbReference type="NCBI Taxonomy" id="1344418"/>
    <lineage>
        <taxon>Eukaryota</taxon>
        <taxon>Fungi</taxon>
        <taxon>Dikarya</taxon>
        <taxon>Ascomycota</taxon>
        <taxon>Saccharomycotina</taxon>
        <taxon>Saccharomycetes</taxon>
        <taxon>Ascoideaceae</taxon>
        <taxon>Ascoidea</taxon>
    </lineage>
</organism>
<dbReference type="GeneID" id="30966377"/>
<keyword evidence="4" id="KW-0999">Mitochondrion inner membrane</keyword>
<dbReference type="RefSeq" id="XP_020049506.1">
    <property type="nucleotide sequence ID" value="XM_020192741.1"/>
</dbReference>
<gene>
    <name evidence="4" type="primary">COQ5</name>
    <name evidence="5" type="ORF">ASCRUDRAFT_74568</name>
</gene>
<dbReference type="STRING" id="1344418.A0A1D2VNM6"/>
<dbReference type="Pfam" id="PF01209">
    <property type="entry name" value="Ubie_methyltran"/>
    <property type="match status" value="1"/>
</dbReference>
<feature type="binding site" evidence="4">
    <location>
        <position position="147"/>
    </location>
    <ligand>
        <name>S-adenosyl-L-methionine</name>
        <dbReference type="ChEBI" id="CHEBI:59789"/>
    </ligand>
</feature>
<dbReference type="PROSITE" id="PS01183">
    <property type="entry name" value="UBIE_1"/>
    <property type="match status" value="1"/>
</dbReference>
<dbReference type="UniPathway" id="UPA00232"/>
<dbReference type="EMBL" id="KV454476">
    <property type="protein sequence ID" value="ODV63199.1"/>
    <property type="molecule type" value="Genomic_DNA"/>
</dbReference>
<dbReference type="PANTHER" id="PTHR43591:SF24">
    <property type="entry name" value="2-METHOXY-6-POLYPRENYL-1,4-BENZOQUINOL METHYLASE, MITOCHONDRIAL"/>
    <property type="match status" value="1"/>
</dbReference>
<dbReference type="HAMAP" id="MF_01813">
    <property type="entry name" value="MenG_UbiE_methyltr"/>
    <property type="match status" value="1"/>
</dbReference>
<dbReference type="NCBIfam" id="TIGR01934">
    <property type="entry name" value="MenG_MenH_UbiE"/>
    <property type="match status" value="1"/>
</dbReference>
<evidence type="ECO:0000256" key="4">
    <source>
        <dbReference type="HAMAP-Rule" id="MF_03191"/>
    </source>
</evidence>
<keyword evidence="6" id="KW-1185">Reference proteome</keyword>
<keyword evidence="2 4" id="KW-0808">Transferase</keyword>
<dbReference type="InterPro" id="IPR004033">
    <property type="entry name" value="UbiE/COQ5_MeTrFase"/>
</dbReference>
<dbReference type="GO" id="GO:0031314">
    <property type="term" value="C:extrinsic component of mitochondrial inner membrane"/>
    <property type="evidence" value="ECO:0007669"/>
    <property type="project" value="UniProtKB-UniRule"/>
</dbReference>
<comment type="function">
    <text evidence="4">Methyltransferase required for the conversion of 2-polyprenyl-6-methoxy-1,4-benzoquinol (DDMQH2) to 2-polyprenyl-3-methyl-6-methoxy-1,4-benzoquinol (DMQH2).</text>
</comment>
<dbReference type="FunCoup" id="A0A1D2VNM6">
    <property type="interactions" value="482"/>
</dbReference>
<comment type="subunit">
    <text evidence="4">Component of a multi-subunit COQ enzyme complex, composed of at least COQ3, COQ4, COQ5, COQ6, COQ7 and COQ9.</text>
</comment>
<evidence type="ECO:0000256" key="2">
    <source>
        <dbReference type="ARBA" id="ARBA00022679"/>
    </source>
</evidence>
<protein>
    <recommendedName>
        <fullName evidence="4">2-methoxy-6-polyprenyl-1,4-benzoquinol methylase, mitochondrial</fullName>
        <ecNumber evidence="4">2.1.1.201</ecNumber>
    </recommendedName>
    <alternativeName>
        <fullName evidence="4">Ubiquinone biosynthesis methyltransferase COQ5</fullName>
    </alternativeName>
</protein>
<dbReference type="AlphaFoldDB" id="A0A1D2VNM6"/>
<dbReference type="OrthoDB" id="6329284at2759"/>
<comment type="caution">
    <text evidence="4">Lacks conserved residue(s) required for the propagation of feature annotation.</text>
</comment>
<evidence type="ECO:0000313" key="6">
    <source>
        <dbReference type="Proteomes" id="UP000095038"/>
    </source>
</evidence>
<evidence type="ECO:0000256" key="1">
    <source>
        <dbReference type="ARBA" id="ARBA00022603"/>
    </source>
</evidence>
<name>A0A1D2VNM6_9ASCO</name>
<keyword evidence="1 4" id="KW-0489">Methyltransferase</keyword>
<dbReference type="PROSITE" id="PS01184">
    <property type="entry name" value="UBIE_2"/>
    <property type="match status" value="1"/>
</dbReference>
<keyword evidence="4" id="KW-0831">Ubiquinone biosynthesis</keyword>
<dbReference type="EC" id="2.1.1.201" evidence="4"/>
<dbReference type="PROSITE" id="PS51608">
    <property type="entry name" value="SAM_MT_UBIE"/>
    <property type="match status" value="1"/>
</dbReference>
<dbReference type="CDD" id="cd02440">
    <property type="entry name" value="AdoMet_MTases"/>
    <property type="match status" value="1"/>
</dbReference>
<sequence>MFLKSTLKSSISLNRSANAYLNKKSFSSSSLYFNNINPNPNKNSSDHDPTTHFGFKTVLQDEKEKLVHNVFSSVASSYDVMNDAMSFGIHRLWKDHFIKRLDAGMRPGGQPLQFLDVAGGTGDIAFGLLDHAAKNHKDTKSTMTIADINTDMLKEGQNRYSKSKFALENPSRIQFIEQNGEILDKVPDNSKDIYTIAFGIRNFTNIQAGLNAAFRVLKPGGIFACLEFSKVNNTILNSIYKNYSFTMIPLMGQLIANDRDSYQYLVESIEKFPSQENFSNMIRKAGFYVPDKGFENLTFGVAAIHIGVKV</sequence>
<dbReference type="Proteomes" id="UP000095038">
    <property type="component" value="Unassembled WGS sequence"/>
</dbReference>
<dbReference type="InterPro" id="IPR029063">
    <property type="entry name" value="SAM-dependent_MTases_sf"/>
</dbReference>
<dbReference type="GO" id="GO:0008425">
    <property type="term" value="F:2-methoxy-6-polyprenyl-1,4-benzoquinol methyltransferase activity"/>
    <property type="evidence" value="ECO:0007669"/>
    <property type="project" value="UniProtKB-UniRule"/>
</dbReference>
<dbReference type="Gene3D" id="3.40.50.150">
    <property type="entry name" value="Vaccinia Virus protein VP39"/>
    <property type="match status" value="1"/>
</dbReference>
<accession>A0A1D2VNM6</accession>
<reference evidence="6" key="1">
    <citation type="submission" date="2016-05" db="EMBL/GenBank/DDBJ databases">
        <title>Comparative genomics of biotechnologically important yeasts.</title>
        <authorList>
            <consortium name="DOE Joint Genome Institute"/>
            <person name="Riley R."/>
            <person name="Haridas S."/>
            <person name="Wolfe K.H."/>
            <person name="Lopes M.R."/>
            <person name="Hittinger C.T."/>
            <person name="Goker M."/>
            <person name="Salamov A."/>
            <person name="Wisecaver J."/>
            <person name="Long T.M."/>
            <person name="Aerts A.L."/>
            <person name="Barry K."/>
            <person name="Choi C."/>
            <person name="Clum A."/>
            <person name="Coughlan A.Y."/>
            <person name="Deshpande S."/>
            <person name="Douglass A.P."/>
            <person name="Hanson S.J."/>
            <person name="Klenk H.-P."/>
            <person name="Labutti K."/>
            <person name="Lapidus A."/>
            <person name="Lindquist E."/>
            <person name="Lipzen A."/>
            <person name="Meier-Kolthoff J.P."/>
            <person name="Ohm R.A."/>
            <person name="Otillar R.P."/>
            <person name="Pangilinan J."/>
            <person name="Peng Y."/>
            <person name="Rokas A."/>
            <person name="Rosa C.A."/>
            <person name="Scheuner C."/>
            <person name="Sibirny A.A."/>
            <person name="Slot J.C."/>
            <person name="Stielow J.B."/>
            <person name="Sun H."/>
            <person name="Kurtzman C.P."/>
            <person name="Blackwell M."/>
            <person name="Grigoriev I.V."/>
            <person name="Jeffries T.W."/>
        </authorList>
    </citation>
    <scope>NUCLEOTIDE SEQUENCE [LARGE SCALE GENOMIC DNA]</scope>
    <source>
        <strain evidence="6">DSM 1968</strain>
    </source>
</reference>